<accession>U1QWN7</accession>
<evidence type="ECO:0000256" key="1">
    <source>
        <dbReference type="SAM" id="Phobius"/>
    </source>
</evidence>
<dbReference type="AlphaFoldDB" id="U1QWN7"/>
<evidence type="ECO:0000313" key="2">
    <source>
        <dbReference type="EMBL" id="ERH31795.1"/>
    </source>
</evidence>
<reference evidence="2 3" key="1">
    <citation type="submission" date="2013-08" db="EMBL/GenBank/DDBJ databases">
        <authorList>
            <person name="Weinstock G."/>
            <person name="Sodergren E."/>
            <person name="Wylie T."/>
            <person name="Fulton L."/>
            <person name="Fulton R."/>
            <person name="Fronick C."/>
            <person name="O'Laughlin M."/>
            <person name="Godfrey J."/>
            <person name="Miner T."/>
            <person name="Herter B."/>
            <person name="Appelbaum E."/>
            <person name="Cordes M."/>
            <person name="Lek S."/>
            <person name="Wollam A."/>
            <person name="Pepin K.H."/>
            <person name="Palsikar V.B."/>
            <person name="Mitreva M."/>
            <person name="Wilson R.K."/>
        </authorList>
    </citation>
    <scope>NUCLEOTIDE SEQUENCE [LARGE SCALE GENOMIC DNA]</scope>
    <source>
        <strain evidence="2 3">F0580</strain>
    </source>
</reference>
<comment type="caution">
    <text evidence="2">The sequence shown here is derived from an EMBL/GenBank/DDBJ whole genome shotgun (WGS) entry which is preliminary data.</text>
</comment>
<keyword evidence="3" id="KW-1185">Reference proteome</keyword>
<proteinExistence type="predicted"/>
<dbReference type="EMBL" id="AWSI01000009">
    <property type="protein sequence ID" value="ERH31795.1"/>
    <property type="molecule type" value="Genomic_DNA"/>
</dbReference>
<dbReference type="Proteomes" id="UP000016519">
    <property type="component" value="Unassembled WGS sequence"/>
</dbReference>
<keyword evidence="1" id="KW-0472">Membrane</keyword>
<dbReference type="HOGENOM" id="CLU_3163860_0_0_11"/>
<feature type="transmembrane region" description="Helical" evidence="1">
    <location>
        <begin position="21"/>
        <end position="39"/>
    </location>
</feature>
<evidence type="ECO:0000313" key="3">
    <source>
        <dbReference type="Proteomes" id="UP000016519"/>
    </source>
</evidence>
<gene>
    <name evidence="2" type="ORF">HMPREF9244_00232</name>
</gene>
<organism evidence="2 3">
    <name type="scientific">Alloscardovia omnicolens F0580</name>
    <dbReference type="NCBI Taxonomy" id="1321816"/>
    <lineage>
        <taxon>Bacteria</taxon>
        <taxon>Bacillati</taxon>
        <taxon>Actinomycetota</taxon>
        <taxon>Actinomycetes</taxon>
        <taxon>Bifidobacteriales</taxon>
        <taxon>Bifidobacteriaceae</taxon>
        <taxon>Alloscardovia</taxon>
    </lineage>
</organism>
<protein>
    <submittedName>
        <fullName evidence="2">Uncharacterized protein</fullName>
    </submittedName>
</protein>
<dbReference type="PATRIC" id="fig|1321816.3.peg.193"/>
<name>U1QWN7_9BIFI</name>
<keyword evidence="1" id="KW-1133">Transmembrane helix</keyword>
<keyword evidence="1" id="KW-0812">Transmembrane</keyword>
<sequence length="47" mass="5314">MAYRLRVSKFTHAGKRKMCGLYAILCVCYIVSGLALYALQTDIDSNR</sequence>